<reference evidence="2 3" key="1">
    <citation type="submission" date="2024-07" db="EMBL/GenBank/DDBJ databases">
        <title>Section-level genome sequencing and comparative genomics of Aspergillus sections Usti and Cavernicolus.</title>
        <authorList>
            <consortium name="Lawrence Berkeley National Laboratory"/>
            <person name="Nybo J.L."/>
            <person name="Vesth T.C."/>
            <person name="Theobald S."/>
            <person name="Frisvad J.C."/>
            <person name="Larsen T.O."/>
            <person name="Kjaerboelling I."/>
            <person name="Rothschild-Mancinelli K."/>
            <person name="Lyhne E.K."/>
            <person name="Kogle M.E."/>
            <person name="Barry K."/>
            <person name="Clum A."/>
            <person name="Na H."/>
            <person name="Ledsgaard L."/>
            <person name="Lin J."/>
            <person name="Lipzen A."/>
            <person name="Kuo A."/>
            <person name="Riley R."/>
            <person name="Mondo S."/>
            <person name="Labutti K."/>
            <person name="Haridas S."/>
            <person name="Pangalinan J."/>
            <person name="Salamov A.A."/>
            <person name="Simmons B.A."/>
            <person name="Magnuson J.K."/>
            <person name="Chen J."/>
            <person name="Drula E."/>
            <person name="Henrissat B."/>
            <person name="Wiebenga A."/>
            <person name="Lubbers R.J."/>
            <person name="Gomes A.C."/>
            <person name="Makela M.R."/>
            <person name="Stajich J."/>
            <person name="Grigoriev I.V."/>
            <person name="Mortensen U.H."/>
            <person name="De Vries R.P."/>
            <person name="Baker S.E."/>
            <person name="Andersen M.R."/>
        </authorList>
    </citation>
    <scope>NUCLEOTIDE SEQUENCE [LARGE SCALE GENOMIC DNA]</scope>
    <source>
        <strain evidence="2 3">CBS 588.65</strain>
    </source>
</reference>
<dbReference type="EMBL" id="JBFXLT010000022">
    <property type="protein sequence ID" value="KAL2816549.1"/>
    <property type="molecule type" value="Genomic_DNA"/>
</dbReference>
<dbReference type="Gene3D" id="1.25.40.10">
    <property type="entry name" value="Tetratricopeptide repeat domain"/>
    <property type="match status" value="1"/>
</dbReference>
<sequence>MRPRPQGPDYVFRLGLLATCLRHRASTTFSIEVFNEAVEAARKGIKLSQRGSEDYLYTMDQLAKLYKTKYDNLEDLHDLDAAIEYTQDCIDCGAVQGLERIIYLTNLSALKKDRLEALRLEDDARSAVQRAFEAEKLANGMGPEYEASAAAARRSALLALCLAGKQLDRVDQLNIAIEKMDSAIKLSPEDPDVIQFERTGDIQVLERAIEFAQLAVKSTAPNDRKKLSRLNALGNLLERKFVCTGEHGRIQDLHDAVESSRNACKGGKNGPDHAMYLNTLSTNPLLLYEETQESDSLEEALQKAIELLEKTNESRSRDDPERANSLLNLGNLYYLESHHGDRDTALQYYVQAYKLQQGQIRVRLRAAQLAMGILKNRNEWDRAREIGCGALELLPDLCDRSLTLSDQQHAMAQTAGLAADVCSLYLQKNCVNEALQKLEFGHGLMLRYMIDRQSDVSSLERDCPDLALEYRKLQFQAAQAVDASAKPSLREHLVRMRIGAGEKLKDILHQIRQRKGYESFLLEPTLNELTCCAADGVIVVVNVTSIRADAIIVSSNEIRSIELPDLKIKAISYSKTLSLSRRPSTIAKKSLLIVAMPTTPGQEGLSGVSKECLTHPTAKDVCERLPNSNITHFACHGSSNKTDPSQSCLLLQKDGTVDKLTVSQISSTTSNKLAWIAYLSACSTAQVRSRNLADEKLHIASAFQVAGFLHVIGSLWQTKDRVCVKVAEYFYKSLIESYDTAATDLLQVRSEIMLEGLDEDPMAWAGYIHLGA</sequence>
<proteinExistence type="predicted"/>
<comment type="caution">
    <text evidence="2">The sequence shown here is derived from an EMBL/GenBank/DDBJ whole genome shotgun (WGS) entry which is preliminary data.</text>
</comment>
<evidence type="ECO:0000259" key="1">
    <source>
        <dbReference type="Pfam" id="PF12770"/>
    </source>
</evidence>
<accession>A0ABR4HM33</accession>
<feature type="domain" description="CHAT" evidence="1">
    <location>
        <begin position="621"/>
        <end position="771"/>
    </location>
</feature>
<name>A0ABR4HM33_9EURO</name>
<dbReference type="Proteomes" id="UP001610334">
    <property type="component" value="Unassembled WGS sequence"/>
</dbReference>
<dbReference type="InterPro" id="IPR024983">
    <property type="entry name" value="CHAT_dom"/>
</dbReference>
<dbReference type="SUPFAM" id="SSF81901">
    <property type="entry name" value="HCP-like"/>
    <property type="match status" value="1"/>
</dbReference>
<evidence type="ECO:0000313" key="2">
    <source>
        <dbReference type="EMBL" id="KAL2816549.1"/>
    </source>
</evidence>
<protein>
    <submittedName>
        <fullName evidence="2">CHAT domain-containing protein</fullName>
    </submittedName>
</protein>
<dbReference type="InterPro" id="IPR011990">
    <property type="entry name" value="TPR-like_helical_dom_sf"/>
</dbReference>
<gene>
    <name evidence="2" type="ORF">BJX63DRAFT_441601</name>
</gene>
<keyword evidence="3" id="KW-1185">Reference proteome</keyword>
<dbReference type="Pfam" id="PF12770">
    <property type="entry name" value="CHAT"/>
    <property type="match status" value="1"/>
</dbReference>
<evidence type="ECO:0000313" key="3">
    <source>
        <dbReference type="Proteomes" id="UP001610334"/>
    </source>
</evidence>
<organism evidence="2 3">
    <name type="scientific">Aspergillus granulosus</name>
    <dbReference type="NCBI Taxonomy" id="176169"/>
    <lineage>
        <taxon>Eukaryota</taxon>
        <taxon>Fungi</taxon>
        <taxon>Dikarya</taxon>
        <taxon>Ascomycota</taxon>
        <taxon>Pezizomycotina</taxon>
        <taxon>Eurotiomycetes</taxon>
        <taxon>Eurotiomycetidae</taxon>
        <taxon>Eurotiales</taxon>
        <taxon>Aspergillaceae</taxon>
        <taxon>Aspergillus</taxon>
        <taxon>Aspergillus subgen. Nidulantes</taxon>
    </lineage>
</organism>